<protein>
    <submittedName>
        <fullName evidence="2">Uncharacterized protein</fullName>
    </submittedName>
</protein>
<dbReference type="EMBL" id="CACSIM010000001">
    <property type="protein sequence ID" value="CAA0081348.1"/>
    <property type="molecule type" value="Genomic_DNA"/>
</dbReference>
<dbReference type="Proteomes" id="UP000439591">
    <property type="component" value="Unassembled WGS sequence"/>
</dbReference>
<dbReference type="AlphaFoldDB" id="A0A5S9MV73"/>
<evidence type="ECO:0000313" key="5">
    <source>
        <dbReference type="Proteomes" id="UP000439591"/>
    </source>
</evidence>
<evidence type="ECO:0000313" key="4">
    <source>
        <dbReference type="Proteomes" id="UP000435877"/>
    </source>
</evidence>
<proteinExistence type="predicted"/>
<keyword evidence="4" id="KW-1185">Reference proteome</keyword>
<accession>A0A5S9MV73</accession>
<evidence type="ECO:0000256" key="1">
    <source>
        <dbReference type="SAM" id="SignalP"/>
    </source>
</evidence>
<evidence type="ECO:0000313" key="3">
    <source>
        <dbReference type="EMBL" id="CAA0084948.1"/>
    </source>
</evidence>
<gene>
    <name evidence="3" type="ORF">IHBHHGIJ_00771</name>
    <name evidence="2" type="ORF">KFEGEMFD_00379</name>
</gene>
<feature type="signal peptide" evidence="1">
    <location>
        <begin position="1"/>
        <end position="20"/>
    </location>
</feature>
<name>A0A5S9MV73_9GAMM</name>
<dbReference type="EMBL" id="CACSIK010000001">
    <property type="protein sequence ID" value="CAA0084948.1"/>
    <property type="molecule type" value="Genomic_DNA"/>
</dbReference>
<keyword evidence="1" id="KW-0732">Signal</keyword>
<evidence type="ECO:0000313" key="2">
    <source>
        <dbReference type="EMBL" id="CAA0081348.1"/>
    </source>
</evidence>
<sequence>MKTLFAFMILALGVSSSVNADAFNKPVKLSYYAADNVVHYDVSCANGLQYELIREDRKWCIGGADASQCETKKMRAASKACRLGKYIVGADKPAELSQRVATNP</sequence>
<dbReference type="Proteomes" id="UP000435877">
    <property type="component" value="Unassembled WGS sequence"/>
</dbReference>
<reference evidence="4 5" key="1">
    <citation type="submission" date="2019-11" db="EMBL/GenBank/DDBJ databases">
        <authorList>
            <person name="Holert J."/>
        </authorList>
    </citation>
    <scope>NUCLEOTIDE SEQUENCE [LARGE SCALE GENOMIC DNA]</scope>
    <source>
        <strain evidence="2">BC3_2A</strain>
        <strain evidence="3">SB11_1A</strain>
    </source>
</reference>
<organism evidence="2 5">
    <name type="scientific">Zhongshania aliphaticivorans</name>
    <dbReference type="NCBI Taxonomy" id="1470434"/>
    <lineage>
        <taxon>Bacteria</taxon>
        <taxon>Pseudomonadati</taxon>
        <taxon>Pseudomonadota</taxon>
        <taxon>Gammaproteobacteria</taxon>
        <taxon>Cellvibrionales</taxon>
        <taxon>Spongiibacteraceae</taxon>
        <taxon>Zhongshania</taxon>
    </lineage>
</organism>
<feature type="chain" id="PRO_5036150381" evidence="1">
    <location>
        <begin position="21"/>
        <end position="104"/>
    </location>
</feature>